<name>B7Q0D2_IXOSC</name>
<dbReference type="AlphaFoldDB" id="B7Q0D2"/>
<dbReference type="Gene3D" id="2.40.128.20">
    <property type="match status" value="1"/>
</dbReference>
<gene>
    <name evidence="1" type="ORF">IscW_ISCW024605</name>
</gene>
<dbReference type="EnsemblMetazoa" id="ISCW024605-RA">
    <property type="protein sequence ID" value="ISCW024605-PA"/>
    <property type="gene ID" value="ISCW024605"/>
</dbReference>
<evidence type="ECO:0000313" key="3">
    <source>
        <dbReference type="Proteomes" id="UP000001555"/>
    </source>
</evidence>
<evidence type="ECO:0000313" key="2">
    <source>
        <dbReference type="EnsemblMetazoa" id="ISCW024605-PA"/>
    </source>
</evidence>
<reference evidence="1 3" key="1">
    <citation type="submission" date="2008-03" db="EMBL/GenBank/DDBJ databases">
        <title>Annotation of Ixodes scapularis.</title>
        <authorList>
            <consortium name="Ixodes scapularis Genome Project Consortium"/>
            <person name="Caler E."/>
            <person name="Hannick L.I."/>
            <person name="Bidwell S."/>
            <person name="Joardar V."/>
            <person name="Thiagarajan M."/>
            <person name="Amedeo P."/>
            <person name="Galinsky K.J."/>
            <person name="Schobel S."/>
            <person name="Inman J."/>
            <person name="Hostetler J."/>
            <person name="Miller J."/>
            <person name="Hammond M."/>
            <person name="Megy K."/>
            <person name="Lawson D."/>
            <person name="Kodira C."/>
            <person name="Sutton G."/>
            <person name="Meyer J."/>
            <person name="Hill C.A."/>
            <person name="Birren B."/>
            <person name="Nene V."/>
            <person name="Collins F."/>
            <person name="Alarcon-Chaidez F."/>
            <person name="Wikel S."/>
            <person name="Strausberg R."/>
        </authorList>
    </citation>
    <scope>NUCLEOTIDE SEQUENCE [LARGE SCALE GENOMIC DNA]</scope>
    <source>
        <strain evidence="3">Wikel</strain>
        <strain evidence="1">Wikel colony</strain>
    </source>
</reference>
<dbReference type="SUPFAM" id="SSF50814">
    <property type="entry name" value="Lipocalins"/>
    <property type="match status" value="1"/>
</dbReference>
<dbReference type="InterPro" id="IPR002970">
    <property type="entry name" value="Tick_his-bd"/>
</dbReference>
<dbReference type="GO" id="GO:0043176">
    <property type="term" value="F:amine binding"/>
    <property type="evidence" value="ECO:0007669"/>
    <property type="project" value="InterPro"/>
</dbReference>
<dbReference type="VEuPathDB" id="VectorBase:ISCW024605"/>
<dbReference type="OrthoDB" id="6496433at2759"/>
<dbReference type="PaxDb" id="6945-B7Q0D2"/>
<sequence>LGPQPLLYKFLNINSDKTCAVLRATHEEDGTGCELYSARVGGTPLSVPQECMNVYIQNCPSTTSVVWKSDCEEGDHY</sequence>
<evidence type="ECO:0000313" key="1">
    <source>
        <dbReference type="EMBL" id="EEC12304.1"/>
    </source>
</evidence>
<dbReference type="VEuPathDB" id="VectorBase:ISCI024605"/>
<dbReference type="HOGENOM" id="CLU_2645062_0_0_1"/>
<dbReference type="Proteomes" id="UP000001555">
    <property type="component" value="Unassembled WGS sequence"/>
</dbReference>
<keyword evidence="3" id="KW-1185">Reference proteome</keyword>
<dbReference type="InParanoid" id="B7Q0D2"/>
<protein>
    <submittedName>
        <fullName evidence="1 2">Uncharacterized protein</fullName>
    </submittedName>
</protein>
<dbReference type="GO" id="GO:0030682">
    <property type="term" value="P:symbiont-mediated perturbation of host defenses"/>
    <property type="evidence" value="ECO:0007669"/>
    <property type="project" value="InterPro"/>
</dbReference>
<dbReference type="VEuPathDB" id="VectorBase:ISCP_012114"/>
<dbReference type="EMBL" id="ABJB011075756">
    <property type="status" value="NOT_ANNOTATED_CDS"/>
    <property type="molecule type" value="Genomic_DNA"/>
</dbReference>
<accession>B7Q0D2</accession>
<proteinExistence type="predicted"/>
<organism>
    <name type="scientific">Ixodes scapularis</name>
    <name type="common">Black-legged tick</name>
    <name type="synonym">Deer tick</name>
    <dbReference type="NCBI Taxonomy" id="6945"/>
    <lineage>
        <taxon>Eukaryota</taxon>
        <taxon>Metazoa</taxon>
        <taxon>Ecdysozoa</taxon>
        <taxon>Arthropoda</taxon>
        <taxon>Chelicerata</taxon>
        <taxon>Arachnida</taxon>
        <taxon>Acari</taxon>
        <taxon>Parasitiformes</taxon>
        <taxon>Ixodida</taxon>
        <taxon>Ixodoidea</taxon>
        <taxon>Ixodidae</taxon>
        <taxon>Ixodinae</taxon>
        <taxon>Ixodes</taxon>
    </lineage>
</organism>
<dbReference type="EMBL" id="ABJB010615151">
    <property type="status" value="NOT_ANNOTATED_CDS"/>
    <property type="molecule type" value="Genomic_DNA"/>
</dbReference>
<dbReference type="InterPro" id="IPR012674">
    <property type="entry name" value="Calycin"/>
</dbReference>
<dbReference type="EMBL" id="DS831731">
    <property type="protein sequence ID" value="EEC12304.1"/>
    <property type="molecule type" value="Genomic_DNA"/>
</dbReference>
<dbReference type="Pfam" id="PF02098">
    <property type="entry name" value="His_binding"/>
    <property type="match status" value="1"/>
</dbReference>
<reference evidence="2" key="2">
    <citation type="submission" date="2020-05" db="UniProtKB">
        <authorList>
            <consortium name="EnsemblMetazoa"/>
        </authorList>
    </citation>
    <scope>IDENTIFICATION</scope>
    <source>
        <strain evidence="2">wikel</strain>
    </source>
</reference>
<feature type="non-terminal residue" evidence="1">
    <location>
        <position position="1"/>
    </location>
</feature>